<dbReference type="Proteomes" id="UP000712673">
    <property type="component" value="Unassembled WGS sequence"/>
</dbReference>
<sequence>MQTVELAVNGTLMRGLALNENLRAVGATFLRETTTAPLYRLWSINDQHPAMQRVSTGGAAIALEIWAVPLAHLGTIVLQEPPGLCLGKVRLADESTVLGILGEAILCEDQQEITSWGGWRAYCQASA</sequence>
<evidence type="ECO:0000313" key="3">
    <source>
        <dbReference type="Proteomes" id="UP000712673"/>
    </source>
</evidence>
<feature type="domain" description="Allophanate hydrolase C-terminal" evidence="1">
    <location>
        <begin position="4"/>
        <end position="124"/>
    </location>
</feature>
<comment type="caution">
    <text evidence="2">The sequence shown here is derived from an EMBL/GenBank/DDBJ whole genome shotgun (WGS) entry which is preliminary data.</text>
</comment>
<dbReference type="Gene3D" id="3.10.490.10">
    <property type="entry name" value="Gamma-glutamyl cyclotransferase-like"/>
    <property type="match status" value="1"/>
</dbReference>
<dbReference type="EMBL" id="VGLS01000545">
    <property type="protein sequence ID" value="MBM3225338.1"/>
    <property type="molecule type" value="Genomic_DNA"/>
</dbReference>
<organism evidence="2 3">
    <name type="scientific">Tectimicrobiota bacterium</name>
    <dbReference type="NCBI Taxonomy" id="2528274"/>
    <lineage>
        <taxon>Bacteria</taxon>
        <taxon>Pseudomonadati</taxon>
        <taxon>Nitrospinota/Tectimicrobiota group</taxon>
        <taxon>Candidatus Tectimicrobiota</taxon>
    </lineage>
</organism>
<gene>
    <name evidence="2" type="ORF">FJZ47_16255</name>
</gene>
<dbReference type="AlphaFoldDB" id="A0A937W348"/>
<accession>A0A937W348</accession>
<name>A0A937W348_UNCTE</name>
<proteinExistence type="predicted"/>
<reference evidence="2" key="1">
    <citation type="submission" date="2019-03" db="EMBL/GenBank/DDBJ databases">
        <title>Lake Tanganyika Metagenome-Assembled Genomes (MAGs).</title>
        <authorList>
            <person name="Tran P."/>
        </authorList>
    </citation>
    <scope>NUCLEOTIDE SEQUENCE</scope>
    <source>
        <strain evidence="2">K_DeepCast_65m_m2_066</strain>
    </source>
</reference>
<evidence type="ECO:0000259" key="1">
    <source>
        <dbReference type="Pfam" id="PF21986"/>
    </source>
</evidence>
<protein>
    <submittedName>
        <fullName evidence="2">Glutamyl-tRNA amidotransferase</fullName>
    </submittedName>
</protein>
<dbReference type="InterPro" id="IPR053844">
    <property type="entry name" value="AH_C"/>
</dbReference>
<dbReference type="Pfam" id="PF21986">
    <property type="entry name" value="AH_C"/>
    <property type="match status" value="1"/>
</dbReference>
<evidence type="ECO:0000313" key="2">
    <source>
        <dbReference type="EMBL" id="MBM3225338.1"/>
    </source>
</evidence>